<sequence length="104" mass="11966">MTIKKIKNIFKKIPEALAKKAFLAFLFLLFLTISSCGLIFYYYGFLADEEDVAGSEKPLVIDETNYQKVVSVWRDKEDKSKQADSEKYHNPFIKPASLVEILPK</sequence>
<keyword evidence="1" id="KW-0812">Transmembrane</keyword>
<evidence type="ECO:0000256" key="1">
    <source>
        <dbReference type="SAM" id="Phobius"/>
    </source>
</evidence>
<reference evidence="2 3" key="1">
    <citation type="submission" date="2017-09" db="EMBL/GenBank/DDBJ databases">
        <title>Depth-based differentiation of microbial function through sediment-hosted aquifers and enrichment of novel symbionts in the deep terrestrial subsurface.</title>
        <authorList>
            <person name="Probst A.J."/>
            <person name="Ladd B."/>
            <person name="Jarett J.K."/>
            <person name="Geller-Mcgrath D.E."/>
            <person name="Sieber C.M."/>
            <person name="Emerson J.B."/>
            <person name="Anantharaman K."/>
            <person name="Thomas B.C."/>
            <person name="Malmstrom R."/>
            <person name="Stieglmeier M."/>
            <person name="Klingl A."/>
            <person name="Woyke T."/>
            <person name="Ryan C.M."/>
            <person name="Banfield J.F."/>
        </authorList>
    </citation>
    <scope>NUCLEOTIDE SEQUENCE [LARGE SCALE GENOMIC DNA]</scope>
    <source>
        <strain evidence="2">CG23_combo_of_CG06-09_8_20_14_all_39_17</strain>
    </source>
</reference>
<feature type="transmembrane region" description="Helical" evidence="1">
    <location>
        <begin position="21"/>
        <end position="43"/>
    </location>
</feature>
<organism evidence="2 3">
    <name type="scientific">Candidatus Nealsonbacteria bacterium CG23_combo_of_CG06-09_8_20_14_all_39_17</name>
    <dbReference type="NCBI Taxonomy" id="1974722"/>
    <lineage>
        <taxon>Bacteria</taxon>
        <taxon>Candidatus Nealsoniibacteriota</taxon>
    </lineage>
</organism>
<keyword evidence="1" id="KW-1133">Transmembrane helix</keyword>
<gene>
    <name evidence="2" type="ORF">COX37_00870</name>
</gene>
<evidence type="ECO:0000313" key="2">
    <source>
        <dbReference type="EMBL" id="PIP23010.1"/>
    </source>
</evidence>
<keyword evidence="1" id="KW-0472">Membrane</keyword>
<dbReference type="Proteomes" id="UP000229976">
    <property type="component" value="Unassembled WGS sequence"/>
</dbReference>
<comment type="caution">
    <text evidence="2">The sequence shown here is derived from an EMBL/GenBank/DDBJ whole genome shotgun (WGS) entry which is preliminary data.</text>
</comment>
<dbReference type="AlphaFoldDB" id="A0A2G9YUV3"/>
<dbReference type="EMBL" id="PCRO01000012">
    <property type="protein sequence ID" value="PIP23010.1"/>
    <property type="molecule type" value="Genomic_DNA"/>
</dbReference>
<evidence type="ECO:0000313" key="3">
    <source>
        <dbReference type="Proteomes" id="UP000229976"/>
    </source>
</evidence>
<name>A0A2G9YUV3_9BACT</name>
<accession>A0A2G9YUV3</accession>
<protein>
    <submittedName>
        <fullName evidence="2">Uncharacterized protein</fullName>
    </submittedName>
</protein>
<proteinExistence type="predicted"/>